<dbReference type="GO" id="GO:0005829">
    <property type="term" value="C:cytosol"/>
    <property type="evidence" value="ECO:0007669"/>
    <property type="project" value="TreeGrafter"/>
</dbReference>
<accession>N6VQM4</accession>
<dbReference type="CDD" id="cd01055">
    <property type="entry name" value="Nonheme_Ferritin"/>
    <property type="match status" value="1"/>
</dbReference>
<dbReference type="InterPro" id="IPR012347">
    <property type="entry name" value="Ferritin-like"/>
</dbReference>
<evidence type="ECO:0000256" key="2">
    <source>
        <dbReference type="ARBA" id="ARBA00022723"/>
    </source>
</evidence>
<dbReference type="FunFam" id="1.20.1260.10:FF:000001">
    <property type="entry name" value="Non-heme ferritin"/>
    <property type="match status" value="1"/>
</dbReference>
<keyword evidence="4" id="KW-0408">Iron</keyword>
<evidence type="ECO:0000256" key="4">
    <source>
        <dbReference type="ARBA" id="ARBA00023004"/>
    </source>
</evidence>
<dbReference type="STRING" id="1069083.GCA_000371805_01390"/>
<keyword evidence="1" id="KW-0409">Iron storage</keyword>
<dbReference type="GO" id="GO:0008199">
    <property type="term" value="F:ferric iron binding"/>
    <property type="evidence" value="ECO:0007669"/>
    <property type="project" value="InterPro"/>
</dbReference>
<evidence type="ECO:0000313" key="7">
    <source>
        <dbReference type="Proteomes" id="UP000053695"/>
    </source>
</evidence>
<feature type="domain" description="Ferritin-like diiron" evidence="5">
    <location>
        <begin position="1"/>
        <end position="145"/>
    </location>
</feature>
<protein>
    <submittedName>
        <fullName evidence="6">Ferroxidase</fullName>
    </submittedName>
</protein>
<dbReference type="PANTHER" id="PTHR11431:SF127">
    <property type="entry name" value="BACTERIAL NON-HEME FERRITIN"/>
    <property type="match status" value="1"/>
</dbReference>
<organism evidence="6 7">
    <name type="scientific">Methanocaldococcus villosus KIN24-T80</name>
    <dbReference type="NCBI Taxonomy" id="1069083"/>
    <lineage>
        <taxon>Archaea</taxon>
        <taxon>Methanobacteriati</taxon>
        <taxon>Methanobacteriota</taxon>
        <taxon>Methanomada group</taxon>
        <taxon>Methanococci</taxon>
        <taxon>Methanococcales</taxon>
        <taxon>Methanocaldococcaceae</taxon>
        <taxon>Methanocaldococcus</taxon>
    </lineage>
</organism>
<dbReference type="GO" id="GO:0006879">
    <property type="term" value="P:intracellular iron ion homeostasis"/>
    <property type="evidence" value="ECO:0007669"/>
    <property type="project" value="UniProtKB-KW"/>
</dbReference>
<dbReference type="InterPro" id="IPR008331">
    <property type="entry name" value="Ferritin_DPS_dom"/>
</dbReference>
<evidence type="ECO:0000256" key="1">
    <source>
        <dbReference type="ARBA" id="ARBA00022434"/>
    </source>
</evidence>
<reference evidence="6 7" key="1">
    <citation type="journal article" date="2013" name="Genome Announc.">
        <title>Draft Genome Sequence of a Highly Flagellated, Fast-Swimming Archaeon, Methanocaldococcus villosus Strain KIN24-T80 (DSM 22612).</title>
        <authorList>
            <person name="Thennarasu S."/>
            <person name="Polireddy D."/>
            <person name="Antony A."/>
            <person name="Yada M.R."/>
            <person name="Algarawi S."/>
            <person name="Sivakumar N."/>
        </authorList>
    </citation>
    <scope>NUCLEOTIDE SEQUENCE [LARGE SCALE GENOMIC DNA]</scope>
    <source>
        <strain evidence="6 7">KIN24-T80</strain>
    </source>
</reference>
<keyword evidence="7" id="KW-1185">Reference proteome</keyword>
<dbReference type="EMBL" id="APMM01000023">
    <property type="protein sequence ID" value="ENN96195.1"/>
    <property type="molecule type" value="Genomic_DNA"/>
</dbReference>
<dbReference type="AlphaFoldDB" id="N6VQM4"/>
<dbReference type="InterPro" id="IPR041719">
    <property type="entry name" value="Ferritin_prok"/>
</dbReference>
<proteinExistence type="predicted"/>
<dbReference type="GO" id="GO:0006826">
    <property type="term" value="P:iron ion transport"/>
    <property type="evidence" value="ECO:0007669"/>
    <property type="project" value="InterPro"/>
</dbReference>
<dbReference type="PROSITE" id="PS50905">
    <property type="entry name" value="FERRITIN_LIKE"/>
    <property type="match status" value="1"/>
</dbReference>
<name>N6VQM4_9EURY</name>
<dbReference type="PATRIC" id="fig|1069083.5.peg.695"/>
<dbReference type="InterPro" id="IPR001519">
    <property type="entry name" value="Ferritin"/>
</dbReference>
<dbReference type="SUPFAM" id="SSF47240">
    <property type="entry name" value="Ferritin-like"/>
    <property type="match status" value="1"/>
</dbReference>
<evidence type="ECO:0000259" key="5">
    <source>
        <dbReference type="PROSITE" id="PS50905"/>
    </source>
</evidence>
<dbReference type="GO" id="GO:0008198">
    <property type="term" value="F:ferrous iron binding"/>
    <property type="evidence" value="ECO:0007669"/>
    <property type="project" value="TreeGrafter"/>
</dbReference>
<sequence length="170" mass="19716">MIDKDIEKAINKQINSEFYSAYLYLSMAAYADSIGLKGFANWLMVQFKEETDHALKLYNYLLDRGGRVILDKIDKPKSEWNSILEVFEDGLKHEEEVTKSINELMDLAVAKKDYATINILQWFIDEQVEEEKSFGEILNKLKLIGNDKKALLMLDKDLAQRVYTPPTNEK</sequence>
<dbReference type="Pfam" id="PF00210">
    <property type="entry name" value="Ferritin"/>
    <property type="match status" value="1"/>
</dbReference>
<dbReference type="InterPro" id="IPR009040">
    <property type="entry name" value="Ferritin-like_diiron"/>
</dbReference>
<dbReference type="RefSeq" id="WP_004591242.1">
    <property type="nucleotide sequence ID" value="NZ_APMM01000023.1"/>
</dbReference>
<dbReference type="GO" id="GO:0042802">
    <property type="term" value="F:identical protein binding"/>
    <property type="evidence" value="ECO:0007669"/>
    <property type="project" value="UniProtKB-ARBA"/>
</dbReference>
<keyword evidence="2" id="KW-0479">Metal-binding</keyword>
<keyword evidence="3" id="KW-0560">Oxidoreductase</keyword>
<gene>
    <name evidence="6" type="ORF">J422_03563</name>
</gene>
<dbReference type="InterPro" id="IPR009078">
    <property type="entry name" value="Ferritin-like_SF"/>
</dbReference>
<dbReference type="OrthoDB" id="4859at2157"/>
<evidence type="ECO:0000313" key="6">
    <source>
        <dbReference type="EMBL" id="ENN96195.1"/>
    </source>
</evidence>
<evidence type="ECO:0000256" key="3">
    <source>
        <dbReference type="ARBA" id="ARBA00023002"/>
    </source>
</evidence>
<comment type="caution">
    <text evidence="6">The sequence shown here is derived from an EMBL/GenBank/DDBJ whole genome shotgun (WGS) entry which is preliminary data.</text>
</comment>
<dbReference type="Proteomes" id="UP000053695">
    <property type="component" value="Unassembled WGS sequence"/>
</dbReference>
<dbReference type="GO" id="GO:0004322">
    <property type="term" value="F:ferroxidase activity"/>
    <property type="evidence" value="ECO:0007669"/>
    <property type="project" value="TreeGrafter"/>
</dbReference>
<dbReference type="Gene3D" id="1.20.1260.10">
    <property type="match status" value="1"/>
</dbReference>
<dbReference type="PANTHER" id="PTHR11431">
    <property type="entry name" value="FERRITIN"/>
    <property type="match status" value="1"/>
</dbReference>